<evidence type="ECO:0000313" key="2">
    <source>
        <dbReference type="EMBL" id="MBL7628538.1"/>
    </source>
</evidence>
<reference evidence="2" key="1">
    <citation type="submission" date="2020-12" db="EMBL/GenBank/DDBJ databases">
        <title>Genomic characterization of non-nitrogen-fixing Frankia strains.</title>
        <authorList>
            <person name="Carlos-Shanley C."/>
            <person name="Guerra T."/>
            <person name="Hahn D."/>
        </authorList>
    </citation>
    <scope>NUCLEOTIDE SEQUENCE</scope>
    <source>
        <strain evidence="2">CN6</strain>
    </source>
</reference>
<protein>
    <submittedName>
        <fullName evidence="2">Uncharacterized protein</fullName>
    </submittedName>
</protein>
<accession>A0A937RLD4</accession>
<dbReference type="InterPro" id="IPR035923">
    <property type="entry name" value="TT1751-like_sf"/>
</dbReference>
<feature type="region of interest" description="Disordered" evidence="1">
    <location>
        <begin position="130"/>
        <end position="178"/>
    </location>
</feature>
<dbReference type="Proteomes" id="UP000604475">
    <property type="component" value="Unassembled WGS sequence"/>
</dbReference>
<dbReference type="EMBL" id="JAEACQ010000190">
    <property type="protein sequence ID" value="MBL7628538.1"/>
    <property type="molecule type" value="Genomic_DNA"/>
</dbReference>
<sequence>MKPCRERGSSSDITEACRLMVTVDESFDRFRGRFERAVPPVDFARFEGLVREGVDWDEVRHATAENAPHSFMIYWRMDVSPLFRLAGGTRRCVEYLMGNHVIAERMYRHDPAALLYAPLRLAIYDSTPGGRPAGTSSKNGAGPLPARTDAAGGAAASAPRPTTSLTIDQPSSRFAGLGDPNITQVGLELDRKLAELLGYLDAPVPEEIAANVGSDGAPPE</sequence>
<gene>
    <name evidence="2" type="ORF">I7412_15535</name>
</gene>
<name>A0A937RLD4_9ACTN</name>
<proteinExistence type="predicted"/>
<keyword evidence="3" id="KW-1185">Reference proteome</keyword>
<comment type="caution">
    <text evidence="2">The sequence shown here is derived from an EMBL/GenBank/DDBJ whole genome shotgun (WGS) entry which is preliminary data.</text>
</comment>
<organism evidence="2 3">
    <name type="scientific">Frankia nepalensis</name>
    <dbReference type="NCBI Taxonomy" id="1836974"/>
    <lineage>
        <taxon>Bacteria</taxon>
        <taxon>Bacillati</taxon>
        <taxon>Actinomycetota</taxon>
        <taxon>Actinomycetes</taxon>
        <taxon>Frankiales</taxon>
        <taxon>Frankiaceae</taxon>
        <taxon>Frankia</taxon>
    </lineage>
</organism>
<dbReference type="AlphaFoldDB" id="A0A937RLD4"/>
<evidence type="ECO:0000256" key="1">
    <source>
        <dbReference type="SAM" id="MobiDB-lite"/>
    </source>
</evidence>
<feature type="compositionally biased region" description="Low complexity" evidence="1">
    <location>
        <begin position="145"/>
        <end position="164"/>
    </location>
</feature>
<dbReference type="SUPFAM" id="SSF103247">
    <property type="entry name" value="TT1751-like"/>
    <property type="match status" value="1"/>
</dbReference>
<evidence type="ECO:0000313" key="3">
    <source>
        <dbReference type="Proteomes" id="UP000604475"/>
    </source>
</evidence>
<dbReference type="RefSeq" id="WP_203003188.1">
    <property type="nucleotide sequence ID" value="NZ_JADWYU010000186.1"/>
</dbReference>